<sequence length="342" mass="40504">MKYNKQINDLIDTYDKTLKILRRSKEQYHGQRYRYEMYLFPLSLKNLKDAGTIMRLIIGIVLLLLPPGAAFVTEWASPGKSLWVSLIIIVLWYIYSVYTHLKEMCDIESPHFHYDAYKKRRKNEFLLFSTYLNGDNFEIADLKKEYEELEKQIESGQNKGEIDKIVEMHTKRVQILEKEIKESEREILFLEKLSQKTINIIESFIEDKIDQKVLNIFNGFVLYKYKEGYLKLEKQFKARGTVESDVDINSVAHRREPCVEILRTDNHYLKFTEGYTLKYEHKITGELFVIKLFIDDSSMKRLNSDNPFGKMNLDLLYDLVNLLYPCILPNDKERQNNDSITG</sequence>
<keyword evidence="2" id="KW-0472">Membrane</keyword>
<feature type="transmembrane region" description="Helical" evidence="2">
    <location>
        <begin position="82"/>
        <end position="101"/>
    </location>
</feature>
<dbReference type="EMBL" id="RYZZ01000001">
    <property type="protein sequence ID" value="RUQ32620.1"/>
    <property type="molecule type" value="Genomic_DNA"/>
</dbReference>
<evidence type="ECO:0000313" key="4">
    <source>
        <dbReference type="Proteomes" id="UP000267430"/>
    </source>
</evidence>
<keyword evidence="1" id="KW-0175">Coiled coil</keyword>
<dbReference type="RefSeq" id="WP_126862911.1">
    <property type="nucleotide sequence ID" value="NZ_JAUSTX010000002.1"/>
</dbReference>
<keyword evidence="2" id="KW-0812">Transmembrane</keyword>
<dbReference type="AlphaFoldDB" id="A0A3S0U2D9"/>
<dbReference type="OrthoDB" id="9998917at2"/>
<evidence type="ECO:0000256" key="1">
    <source>
        <dbReference type="SAM" id="Coils"/>
    </source>
</evidence>
<name>A0A3S0U2D9_9BACI</name>
<comment type="caution">
    <text evidence="3">The sequence shown here is derived from an EMBL/GenBank/DDBJ whole genome shotgun (WGS) entry which is preliminary data.</text>
</comment>
<feature type="transmembrane region" description="Helical" evidence="2">
    <location>
        <begin position="53"/>
        <end position="76"/>
    </location>
</feature>
<gene>
    <name evidence="3" type="ORF">ELQ35_00550</name>
</gene>
<evidence type="ECO:0000256" key="2">
    <source>
        <dbReference type="SAM" id="Phobius"/>
    </source>
</evidence>
<keyword evidence="2" id="KW-1133">Transmembrane helix</keyword>
<accession>A0A3S0U2D9</accession>
<feature type="coiled-coil region" evidence="1">
    <location>
        <begin position="132"/>
        <end position="193"/>
    </location>
</feature>
<dbReference type="Proteomes" id="UP000267430">
    <property type="component" value="Unassembled WGS sequence"/>
</dbReference>
<protein>
    <submittedName>
        <fullName evidence="3">Uncharacterized protein</fullName>
    </submittedName>
</protein>
<evidence type="ECO:0000313" key="3">
    <source>
        <dbReference type="EMBL" id="RUQ32620.1"/>
    </source>
</evidence>
<organism evidence="3 4">
    <name type="scientific">Peribacillus cavernae</name>
    <dbReference type="NCBI Taxonomy" id="1674310"/>
    <lineage>
        <taxon>Bacteria</taxon>
        <taxon>Bacillati</taxon>
        <taxon>Bacillota</taxon>
        <taxon>Bacilli</taxon>
        <taxon>Bacillales</taxon>
        <taxon>Bacillaceae</taxon>
        <taxon>Peribacillus</taxon>
    </lineage>
</organism>
<keyword evidence="4" id="KW-1185">Reference proteome</keyword>
<reference evidence="3 4" key="1">
    <citation type="submission" date="2018-12" db="EMBL/GenBank/DDBJ databases">
        <title>Bacillus chawlae sp. nov., Bacillus glennii sp. nov., and Bacillus saganii sp. nov. Isolated from the Vehicle Assembly Building at Kennedy Space Center where the Viking Spacecraft were Assembled.</title>
        <authorList>
            <person name="Seuylemezian A."/>
            <person name="Vaishampayan P."/>
        </authorList>
    </citation>
    <scope>NUCLEOTIDE SEQUENCE [LARGE SCALE GENOMIC DNA]</scope>
    <source>
        <strain evidence="3 4">L5</strain>
    </source>
</reference>
<proteinExistence type="predicted"/>